<keyword evidence="3" id="KW-1185">Reference proteome</keyword>
<feature type="compositionally biased region" description="Basic and acidic residues" evidence="1">
    <location>
        <begin position="160"/>
        <end position="172"/>
    </location>
</feature>
<gene>
    <name evidence="2" type="ORF">B0A48_18802</name>
</gene>
<feature type="region of interest" description="Disordered" evidence="1">
    <location>
        <begin position="35"/>
        <end position="71"/>
    </location>
</feature>
<comment type="caution">
    <text evidence="2">The sequence shown here is derived from an EMBL/GenBank/DDBJ whole genome shotgun (WGS) entry which is preliminary data.</text>
</comment>
<accession>A0A1V8S7R1</accession>
<feature type="compositionally biased region" description="Low complexity" evidence="1">
    <location>
        <begin position="44"/>
        <end position="57"/>
    </location>
</feature>
<dbReference type="Proteomes" id="UP000192596">
    <property type="component" value="Unassembled WGS sequence"/>
</dbReference>
<evidence type="ECO:0000313" key="2">
    <source>
        <dbReference type="EMBL" id="OQN95176.1"/>
    </source>
</evidence>
<sequence length="202" mass="22567">MSTTHLKFPALDLTIDEPFYLDTISLSTPLDRASSSISMHTFGSRPSLRSSLRSSNRSSERSSIRSSKAVRFSDTQDRRIIFPEDHTPTEALPQAHLPIDGTLVRRNSRFIIPSIRLPLQDVSNKQPTVVAVEASTADFEAWLAKMGTPQTRPTLAQQPEGRDSDRLSELSKTKSNRSTLSASTDKEKKSMRKSWINLLAKV</sequence>
<proteinExistence type="predicted"/>
<name>A0A1V8S7R1_9PEZI</name>
<dbReference type="InParanoid" id="A0A1V8S7R1"/>
<feature type="region of interest" description="Disordered" evidence="1">
    <location>
        <begin position="146"/>
        <end position="188"/>
    </location>
</feature>
<evidence type="ECO:0000313" key="3">
    <source>
        <dbReference type="Proteomes" id="UP000192596"/>
    </source>
</evidence>
<feature type="compositionally biased region" description="Polar residues" evidence="1">
    <location>
        <begin position="148"/>
        <end position="157"/>
    </location>
</feature>
<organism evidence="2 3">
    <name type="scientific">Cryoendolithus antarcticus</name>
    <dbReference type="NCBI Taxonomy" id="1507870"/>
    <lineage>
        <taxon>Eukaryota</taxon>
        <taxon>Fungi</taxon>
        <taxon>Dikarya</taxon>
        <taxon>Ascomycota</taxon>
        <taxon>Pezizomycotina</taxon>
        <taxon>Dothideomycetes</taxon>
        <taxon>Dothideomycetidae</taxon>
        <taxon>Cladosporiales</taxon>
        <taxon>Cladosporiaceae</taxon>
        <taxon>Cryoendolithus</taxon>
    </lineage>
</organism>
<dbReference type="EMBL" id="NAJO01000140">
    <property type="protein sequence ID" value="OQN95176.1"/>
    <property type="molecule type" value="Genomic_DNA"/>
</dbReference>
<protein>
    <submittedName>
        <fullName evidence="2">Uncharacterized protein</fullName>
    </submittedName>
</protein>
<evidence type="ECO:0000256" key="1">
    <source>
        <dbReference type="SAM" id="MobiDB-lite"/>
    </source>
</evidence>
<dbReference type="AlphaFoldDB" id="A0A1V8S7R1"/>
<reference evidence="3" key="1">
    <citation type="submission" date="2017-03" db="EMBL/GenBank/DDBJ databases">
        <title>Genomes of endolithic fungi from Antarctica.</title>
        <authorList>
            <person name="Coleine C."/>
            <person name="Masonjones S."/>
            <person name="Stajich J.E."/>
        </authorList>
    </citation>
    <scope>NUCLEOTIDE SEQUENCE [LARGE SCALE GENOMIC DNA]</scope>
    <source>
        <strain evidence="3">CCFEE 5527</strain>
    </source>
</reference>